<dbReference type="EMBL" id="QRDL01000008">
    <property type="protein sequence ID" value="RED00373.1"/>
    <property type="molecule type" value="Genomic_DNA"/>
</dbReference>
<dbReference type="Pfam" id="PF23893">
    <property type="entry name" value="Y4YQ_C"/>
    <property type="match status" value="1"/>
</dbReference>
<organism evidence="4 5">
    <name type="scientific">Ectopseudomonas oleovorans</name>
    <name type="common">Pseudomonas oleovorans</name>
    <dbReference type="NCBI Taxonomy" id="301"/>
    <lineage>
        <taxon>Bacteria</taxon>
        <taxon>Pseudomonadati</taxon>
        <taxon>Pseudomonadota</taxon>
        <taxon>Gammaproteobacteria</taxon>
        <taxon>Pseudomonadales</taxon>
        <taxon>Pseudomonadaceae</taxon>
        <taxon>Ectopseudomonas</taxon>
    </lineage>
</organism>
<gene>
    <name evidence="4" type="ORF">DFO60_4527</name>
</gene>
<feature type="domain" description="YscD-like Bon-like" evidence="2">
    <location>
        <begin position="177"/>
        <end position="226"/>
    </location>
</feature>
<proteinExistence type="predicted"/>
<dbReference type="Proteomes" id="UP000256988">
    <property type="component" value="Unassembled WGS sequence"/>
</dbReference>
<dbReference type="Pfam" id="PF16697">
    <property type="entry name" value="Yop-YscD_cpl"/>
    <property type="match status" value="1"/>
</dbReference>
<evidence type="ECO:0000259" key="2">
    <source>
        <dbReference type="Pfam" id="PF21934"/>
    </source>
</evidence>
<evidence type="ECO:0000313" key="5">
    <source>
        <dbReference type="Proteomes" id="UP000256988"/>
    </source>
</evidence>
<evidence type="ECO:0000259" key="3">
    <source>
        <dbReference type="Pfam" id="PF23893"/>
    </source>
</evidence>
<dbReference type="InterPro" id="IPR053946">
    <property type="entry name" value="YscD_ppl_3rd"/>
</dbReference>
<name>A0A3D9EB67_ECTOL</name>
<evidence type="ECO:0000313" key="4">
    <source>
        <dbReference type="EMBL" id="RED00373.1"/>
    </source>
</evidence>
<protein>
    <submittedName>
        <fullName evidence="4">Type III secretion system (T3SS) inner membrane Yop/YscD-like protein</fullName>
    </submittedName>
</protein>
<dbReference type="Pfam" id="PF21934">
    <property type="entry name" value="Yop-YscD_ppl_3rd"/>
    <property type="match status" value="1"/>
</dbReference>
<evidence type="ECO:0000259" key="1">
    <source>
        <dbReference type="Pfam" id="PF16697"/>
    </source>
</evidence>
<dbReference type="InterPro" id="IPR057770">
    <property type="entry name" value="YscD/Y4YQ_C"/>
</dbReference>
<dbReference type="RefSeq" id="WP_115946937.1">
    <property type="nucleotide sequence ID" value="NZ_QRDL01000008.1"/>
</dbReference>
<accession>A0A3D9EB67</accession>
<feature type="domain" description="YscD cytoplasmic" evidence="1">
    <location>
        <begin position="20"/>
        <end position="112"/>
    </location>
</feature>
<dbReference type="AlphaFoldDB" id="A0A3D9EB67"/>
<sequence>MTAAAIELPTTLVDALQLVVLEGRHRGVQLPLSRARYRVGAEPGADVVLLDEGVVEGHLELDLTTRDVEIRARRGAVQLLQGGAGLTLQAGQGCRLALPVELTLGAARLVLRGPVAPAGASVSLPWQWGAAAILMGVCLTTYAMWPAVNAPTSQAAPTAALPALATPTPDPQALMQPLLDARQLGTIRLGWQDDRLIASGVITPAQQAAWIAVQRRFDEVSGGRYPWHDAVRVEALSTPPALAVRAVWFGPAPYVVVDQGKRLVEGAALGDGWTLARIADRQLVLAQGERRVLLDVPRLEARR</sequence>
<comment type="caution">
    <text evidence="4">The sequence shown here is derived from an EMBL/GenBank/DDBJ whole genome shotgun (WGS) entry which is preliminary data.</text>
</comment>
<dbReference type="Gene3D" id="2.60.200.20">
    <property type="match status" value="1"/>
</dbReference>
<reference evidence="4 5" key="1">
    <citation type="submission" date="2018-07" db="EMBL/GenBank/DDBJ databases">
        <title>Genome sequencing of rice bacterial endophytes.</title>
        <authorList>
            <person name="Venturi V."/>
        </authorList>
    </citation>
    <scope>NUCLEOTIDE SEQUENCE [LARGE SCALE GENOMIC DNA]</scope>
    <source>
        <strain evidence="4 5">AG1002</strain>
    </source>
</reference>
<dbReference type="InterPro" id="IPR032030">
    <property type="entry name" value="YscD_cytoplasmic_dom"/>
</dbReference>
<feature type="domain" description="YscD/Y4YQ C-terminal" evidence="3">
    <location>
        <begin position="242"/>
        <end position="294"/>
    </location>
</feature>